<keyword evidence="2" id="KW-1185">Reference proteome</keyword>
<evidence type="ECO:0000313" key="2">
    <source>
        <dbReference type="Proteomes" id="UP000324222"/>
    </source>
</evidence>
<reference evidence="1 2" key="1">
    <citation type="submission" date="2019-05" db="EMBL/GenBank/DDBJ databases">
        <title>Another draft genome of Portunus trituberculatus and its Hox gene families provides insights of decapod evolution.</title>
        <authorList>
            <person name="Jeong J.-H."/>
            <person name="Song I."/>
            <person name="Kim S."/>
            <person name="Choi T."/>
            <person name="Kim D."/>
            <person name="Ryu S."/>
            <person name="Kim W."/>
        </authorList>
    </citation>
    <scope>NUCLEOTIDE SEQUENCE [LARGE SCALE GENOMIC DNA]</scope>
    <source>
        <tissue evidence="1">Muscle</tissue>
    </source>
</reference>
<proteinExistence type="predicted"/>
<sequence length="150" mass="17269">MQSATRRQRRGHYKTPLLSKKNLCREITFSGDDVRPGCRMPPGNTGKVFREEVGDSPRACHLSPSRQQNWLERSRILPNNSADFVKDIRKRSVGINGRHLSFPRGSLCLFQNARARARQRRKASRHCERKLSVSLSPLQCMLRSIKERDA</sequence>
<dbReference type="Proteomes" id="UP000324222">
    <property type="component" value="Unassembled WGS sequence"/>
</dbReference>
<dbReference type="EMBL" id="VSRR010081969">
    <property type="protein sequence ID" value="MPC89724.1"/>
    <property type="molecule type" value="Genomic_DNA"/>
</dbReference>
<gene>
    <name evidence="1" type="ORF">E2C01_084683</name>
</gene>
<comment type="caution">
    <text evidence="1">The sequence shown here is derived from an EMBL/GenBank/DDBJ whole genome shotgun (WGS) entry which is preliminary data.</text>
</comment>
<accession>A0A5B7JBK2</accession>
<organism evidence="1 2">
    <name type="scientific">Portunus trituberculatus</name>
    <name type="common">Swimming crab</name>
    <name type="synonym">Neptunus trituberculatus</name>
    <dbReference type="NCBI Taxonomy" id="210409"/>
    <lineage>
        <taxon>Eukaryota</taxon>
        <taxon>Metazoa</taxon>
        <taxon>Ecdysozoa</taxon>
        <taxon>Arthropoda</taxon>
        <taxon>Crustacea</taxon>
        <taxon>Multicrustacea</taxon>
        <taxon>Malacostraca</taxon>
        <taxon>Eumalacostraca</taxon>
        <taxon>Eucarida</taxon>
        <taxon>Decapoda</taxon>
        <taxon>Pleocyemata</taxon>
        <taxon>Brachyura</taxon>
        <taxon>Eubrachyura</taxon>
        <taxon>Portunoidea</taxon>
        <taxon>Portunidae</taxon>
        <taxon>Portuninae</taxon>
        <taxon>Portunus</taxon>
    </lineage>
</organism>
<protein>
    <submittedName>
        <fullName evidence="1">Uncharacterized protein</fullName>
    </submittedName>
</protein>
<dbReference type="AlphaFoldDB" id="A0A5B7JBK2"/>
<name>A0A5B7JBK2_PORTR</name>
<evidence type="ECO:0000313" key="1">
    <source>
        <dbReference type="EMBL" id="MPC89724.1"/>
    </source>
</evidence>